<dbReference type="InterPro" id="IPR009075">
    <property type="entry name" value="AcylCo_DH/oxidase_C"/>
</dbReference>
<dbReference type="PANTHER" id="PTHR48083:SF32">
    <property type="entry name" value="ACYL-COA DEHYDROGENASE NM DOMAIN-LIKE PROTEIN"/>
    <property type="match status" value="1"/>
</dbReference>
<dbReference type="VEuPathDB" id="FungiDB:G647_00623"/>
<evidence type="ECO:0000259" key="9">
    <source>
        <dbReference type="Pfam" id="PF02771"/>
    </source>
</evidence>
<dbReference type="Proteomes" id="UP000094526">
    <property type="component" value="Unassembled WGS sequence"/>
</dbReference>
<dbReference type="InterPro" id="IPR037069">
    <property type="entry name" value="AcylCoA_DH/ox_N_sf"/>
</dbReference>
<keyword evidence="11" id="KW-1185">Reference proteome</keyword>
<dbReference type="InterPro" id="IPR013786">
    <property type="entry name" value="AcylCoA_DH/ox_N"/>
</dbReference>
<accession>A0A1C1CZ11</accession>
<comment type="similarity">
    <text evidence="2 6">Belongs to the acyl-CoA dehydrogenase family.</text>
</comment>
<dbReference type="GO" id="GO:0033539">
    <property type="term" value="P:fatty acid beta-oxidation using acyl-CoA dehydrogenase"/>
    <property type="evidence" value="ECO:0007669"/>
    <property type="project" value="TreeGrafter"/>
</dbReference>
<dbReference type="SUPFAM" id="SSF56645">
    <property type="entry name" value="Acyl-CoA dehydrogenase NM domain-like"/>
    <property type="match status" value="1"/>
</dbReference>
<dbReference type="InterPro" id="IPR036250">
    <property type="entry name" value="AcylCo_DH-like_C"/>
</dbReference>
<evidence type="ECO:0000259" key="8">
    <source>
        <dbReference type="Pfam" id="PF02770"/>
    </source>
</evidence>
<protein>
    <submittedName>
        <fullName evidence="10">Isobutyryl-CoA dehydrogenase, mitochondrial</fullName>
    </submittedName>
</protein>
<evidence type="ECO:0000256" key="1">
    <source>
        <dbReference type="ARBA" id="ARBA00001974"/>
    </source>
</evidence>
<evidence type="ECO:0000313" key="11">
    <source>
        <dbReference type="Proteomes" id="UP000094526"/>
    </source>
</evidence>
<comment type="cofactor">
    <cofactor evidence="1 6">
        <name>FAD</name>
        <dbReference type="ChEBI" id="CHEBI:57692"/>
    </cofactor>
</comment>
<keyword evidence="5 6" id="KW-0560">Oxidoreductase</keyword>
<reference evidence="11" key="1">
    <citation type="submission" date="2015-07" db="EMBL/GenBank/DDBJ databases">
        <authorList>
            <person name="Teixeira M.M."/>
            <person name="Souza R.C."/>
            <person name="Almeida L.G."/>
            <person name="Vicente V.A."/>
            <person name="de Hoog S."/>
            <person name="Bocca A.L."/>
            <person name="de Almeida S.R."/>
            <person name="Vasconcelos A.T."/>
            <person name="Felipe M.S."/>
        </authorList>
    </citation>
    <scope>NUCLEOTIDE SEQUENCE [LARGE SCALE GENOMIC DNA]</scope>
    <source>
        <strain evidence="11">KSF</strain>
    </source>
</reference>
<evidence type="ECO:0000256" key="3">
    <source>
        <dbReference type="ARBA" id="ARBA00022630"/>
    </source>
</evidence>
<feature type="domain" description="Acyl-CoA dehydrogenase/oxidase N-terminal" evidence="9">
    <location>
        <begin position="33"/>
        <end position="159"/>
    </location>
</feature>
<evidence type="ECO:0000256" key="6">
    <source>
        <dbReference type="RuleBase" id="RU362125"/>
    </source>
</evidence>
<dbReference type="SUPFAM" id="SSF47203">
    <property type="entry name" value="Acyl-CoA dehydrogenase C-terminal domain-like"/>
    <property type="match status" value="1"/>
</dbReference>
<name>A0A1C1CZ11_9EURO</name>
<organism evidence="10 11">
    <name type="scientific">Cladophialophora carrionii</name>
    <dbReference type="NCBI Taxonomy" id="86049"/>
    <lineage>
        <taxon>Eukaryota</taxon>
        <taxon>Fungi</taxon>
        <taxon>Dikarya</taxon>
        <taxon>Ascomycota</taxon>
        <taxon>Pezizomycotina</taxon>
        <taxon>Eurotiomycetes</taxon>
        <taxon>Chaetothyriomycetidae</taxon>
        <taxon>Chaetothyriales</taxon>
        <taxon>Herpotrichiellaceae</taxon>
        <taxon>Cladophialophora</taxon>
    </lineage>
</organism>
<evidence type="ECO:0000256" key="4">
    <source>
        <dbReference type="ARBA" id="ARBA00022827"/>
    </source>
</evidence>
<dbReference type="Gene3D" id="1.20.140.10">
    <property type="entry name" value="Butyryl-CoA Dehydrogenase, subunit A, domain 3"/>
    <property type="match status" value="1"/>
</dbReference>
<dbReference type="AlphaFoldDB" id="A0A1C1CZ11"/>
<dbReference type="Pfam" id="PF02771">
    <property type="entry name" value="Acyl-CoA_dh_N"/>
    <property type="match status" value="1"/>
</dbReference>
<dbReference type="Gene3D" id="2.40.110.10">
    <property type="entry name" value="Butyryl-CoA Dehydrogenase, subunit A, domain 2"/>
    <property type="match status" value="1"/>
</dbReference>
<dbReference type="EMBL" id="LGRB01000008">
    <property type="protein sequence ID" value="OCT53678.1"/>
    <property type="molecule type" value="Genomic_DNA"/>
</dbReference>
<feature type="domain" description="Acyl-CoA dehydrogenase/oxidase C-terminal" evidence="7">
    <location>
        <begin position="277"/>
        <end position="428"/>
    </location>
</feature>
<dbReference type="OrthoDB" id="434771at2759"/>
<dbReference type="GO" id="GO:0050660">
    <property type="term" value="F:flavin adenine dinucleotide binding"/>
    <property type="evidence" value="ECO:0007669"/>
    <property type="project" value="InterPro"/>
</dbReference>
<dbReference type="GO" id="GO:0005737">
    <property type="term" value="C:cytoplasm"/>
    <property type="evidence" value="ECO:0007669"/>
    <property type="project" value="TreeGrafter"/>
</dbReference>
<dbReference type="InterPro" id="IPR009100">
    <property type="entry name" value="AcylCoA_DH/oxidase_NM_dom_sf"/>
</dbReference>
<dbReference type="InterPro" id="IPR046373">
    <property type="entry name" value="Acyl-CoA_Oxase/DH_mid-dom_sf"/>
</dbReference>
<comment type="caution">
    <text evidence="10">The sequence shown here is derived from an EMBL/GenBank/DDBJ whole genome shotgun (WGS) entry which is preliminary data.</text>
</comment>
<dbReference type="VEuPathDB" id="FungiDB:CLCR_11401"/>
<dbReference type="InterPro" id="IPR006091">
    <property type="entry name" value="Acyl-CoA_Oxase/DH_mid-dom"/>
</dbReference>
<proteinExistence type="inferred from homology"/>
<dbReference type="GO" id="GO:0003995">
    <property type="term" value="F:acyl-CoA dehydrogenase activity"/>
    <property type="evidence" value="ECO:0007669"/>
    <property type="project" value="TreeGrafter"/>
</dbReference>
<dbReference type="eggNOG" id="KOG1469">
    <property type="taxonomic scope" value="Eukaryota"/>
</dbReference>
<evidence type="ECO:0000256" key="2">
    <source>
        <dbReference type="ARBA" id="ARBA00009347"/>
    </source>
</evidence>
<dbReference type="Pfam" id="PF00441">
    <property type="entry name" value="Acyl-CoA_dh_1"/>
    <property type="match status" value="1"/>
</dbReference>
<feature type="domain" description="Acyl-CoA oxidase/dehydrogenase middle" evidence="8">
    <location>
        <begin position="163"/>
        <end position="265"/>
    </location>
</feature>
<dbReference type="STRING" id="86049.A0A1C1CZ11"/>
<dbReference type="FunFam" id="2.40.110.10:FF:000002">
    <property type="entry name" value="Acyl-CoA dehydrogenase fadE12"/>
    <property type="match status" value="1"/>
</dbReference>
<dbReference type="PANTHER" id="PTHR48083">
    <property type="entry name" value="MEDIUM-CHAIN SPECIFIC ACYL-COA DEHYDROGENASE, MITOCHONDRIAL-RELATED"/>
    <property type="match status" value="1"/>
</dbReference>
<evidence type="ECO:0000313" key="10">
    <source>
        <dbReference type="EMBL" id="OCT53678.1"/>
    </source>
</evidence>
<evidence type="ECO:0000256" key="5">
    <source>
        <dbReference type="ARBA" id="ARBA00023002"/>
    </source>
</evidence>
<sequence>MSVPYLLNSATGHIPASERIPVIARPFVSERAKKTLDLVERFVEEDCVPADAVFAQQINEKGHDTVSRFDSHPRVIEDLKTKARKLGLWNMFLPKNHFKEGAGFSNLEYGLMAEYLGKSVTASEACNCAAPDTGNMEVFAKYGTEEQKKQWLVPLLNGEIRSAFLMTEPQVASSDATNIELSMRKDGDYYVLNGQKWWSSGAGDRRCKIYIVMGKSDPGNKNVYRQQSVILVPADTPGITIERMLSVIGFDDAPHGHGHISFNNVRVHKSNMILGEGRGFEVVQGRLGPGRIHHAMRSVGAAEKALEYFLARMNDPQRRPFGKNLSEHGIMLERVARSRIEIDSARLAVLNAAIKIDQSNAKDALKEIAEVKVQVPNMLLDVLDRAIQAYGGAGVSQETPLAFMWANGRTMRIVDGPDEVHMLQLGRNENKRGAALLKKIEAQKAKSRELLKQYGLQARDPLELKRVSGGQSKL</sequence>
<dbReference type="Gene3D" id="1.10.540.10">
    <property type="entry name" value="Acyl-CoA dehydrogenase/oxidase, N-terminal domain"/>
    <property type="match status" value="1"/>
</dbReference>
<keyword evidence="3 6" id="KW-0285">Flavoprotein</keyword>
<keyword evidence="4 6" id="KW-0274">FAD</keyword>
<dbReference type="InterPro" id="IPR050741">
    <property type="entry name" value="Acyl-CoA_dehydrogenase"/>
</dbReference>
<dbReference type="Pfam" id="PF02770">
    <property type="entry name" value="Acyl-CoA_dh_M"/>
    <property type="match status" value="1"/>
</dbReference>
<gene>
    <name evidence="10" type="primary">acad8</name>
    <name evidence="10" type="ORF">CLCR_11401</name>
</gene>
<evidence type="ECO:0000259" key="7">
    <source>
        <dbReference type="Pfam" id="PF00441"/>
    </source>
</evidence>